<dbReference type="Proteomes" id="UP001596116">
    <property type="component" value="Unassembled WGS sequence"/>
</dbReference>
<dbReference type="InterPro" id="IPR001173">
    <property type="entry name" value="Glyco_trans_2-like"/>
</dbReference>
<organism evidence="2 3">
    <name type="scientific">Hyphococcus aureus</name>
    <dbReference type="NCBI Taxonomy" id="2666033"/>
    <lineage>
        <taxon>Bacteria</taxon>
        <taxon>Pseudomonadati</taxon>
        <taxon>Pseudomonadota</taxon>
        <taxon>Alphaproteobacteria</taxon>
        <taxon>Parvularculales</taxon>
        <taxon>Parvularculaceae</taxon>
        <taxon>Hyphococcus</taxon>
    </lineage>
</organism>
<name>A0ABW1L1Z0_9PROT</name>
<keyword evidence="3" id="KW-1185">Reference proteome</keyword>
<accession>A0ABW1L1Z0</accession>
<dbReference type="Gene3D" id="3.90.550.10">
    <property type="entry name" value="Spore Coat Polysaccharide Biosynthesis Protein SpsA, Chain A"/>
    <property type="match status" value="1"/>
</dbReference>
<evidence type="ECO:0000313" key="2">
    <source>
        <dbReference type="EMBL" id="MFC6036966.1"/>
    </source>
</evidence>
<evidence type="ECO:0000313" key="3">
    <source>
        <dbReference type="Proteomes" id="UP001596116"/>
    </source>
</evidence>
<keyword evidence="2" id="KW-0808">Transferase</keyword>
<feature type="domain" description="Glycosyltransferase 2-like" evidence="1">
    <location>
        <begin position="4"/>
        <end position="135"/>
    </location>
</feature>
<dbReference type="EMBL" id="JBHPON010000002">
    <property type="protein sequence ID" value="MFC6036966.1"/>
    <property type="molecule type" value="Genomic_DNA"/>
</dbReference>
<keyword evidence="2" id="KW-0328">Glycosyltransferase</keyword>
<protein>
    <submittedName>
        <fullName evidence="2">Glycosyltransferase</fullName>
        <ecNumber evidence="2">2.4.-.-</ecNumber>
    </submittedName>
</protein>
<evidence type="ECO:0000259" key="1">
    <source>
        <dbReference type="Pfam" id="PF00535"/>
    </source>
</evidence>
<dbReference type="CDD" id="cd00761">
    <property type="entry name" value="Glyco_tranf_GTA_type"/>
    <property type="match status" value="1"/>
</dbReference>
<proteinExistence type="predicted"/>
<gene>
    <name evidence="2" type="ORF">ACFMB1_15530</name>
</gene>
<dbReference type="GO" id="GO:0016757">
    <property type="term" value="F:glycosyltransferase activity"/>
    <property type="evidence" value="ECO:0007669"/>
    <property type="project" value="UniProtKB-KW"/>
</dbReference>
<dbReference type="EC" id="2.4.-.-" evidence="2"/>
<dbReference type="RefSeq" id="WP_379881783.1">
    <property type="nucleotide sequence ID" value="NZ_JBHPON010000002.1"/>
</dbReference>
<dbReference type="SUPFAM" id="SSF53448">
    <property type="entry name" value="Nucleotide-diphospho-sugar transferases"/>
    <property type="match status" value="1"/>
</dbReference>
<comment type="caution">
    <text evidence="2">The sequence shown here is derived from an EMBL/GenBank/DDBJ whole genome shotgun (WGS) entry which is preliminary data.</text>
</comment>
<reference evidence="2 3" key="1">
    <citation type="submission" date="2024-09" db="EMBL/GenBank/DDBJ databases">
        <authorList>
            <person name="Zhang Z.-H."/>
        </authorList>
    </citation>
    <scope>NUCLEOTIDE SEQUENCE [LARGE SCALE GENOMIC DNA]</scope>
    <source>
        <strain evidence="2 3">HHTR114</strain>
    </source>
</reference>
<dbReference type="Pfam" id="PF00535">
    <property type="entry name" value="Glycos_transf_2"/>
    <property type="match status" value="1"/>
</dbReference>
<sequence>MSVSVCIFARNEERLLPRCAGALDAAGLGANDQTHILVNGCTDDTLAAAKLLAAADRRITVHELPVGDKANAWNEYIHRLADPEVPVHVFIDGDITASEDAIATLGAALKAAPDAYAAAALPAAGRSRRGWATLLLTNNYLSGNLYALSGACIAAFRREALHLPYGAKGEDGLITYLLLTDLKGGPNDSHKKRIVMAEEATFEFDSLQANWRDFDLYRRRLRRYSERHFQKQVLYRLLKERGAEAMPETIYEIYTQETLAALRPRHGLVDYWFDRATLKRLRAKQALSAASV</sequence>
<dbReference type="InterPro" id="IPR029044">
    <property type="entry name" value="Nucleotide-diphossugar_trans"/>
</dbReference>